<evidence type="ECO:0000313" key="1">
    <source>
        <dbReference type="EMBL" id="WMV08830.1"/>
    </source>
</evidence>
<proteinExistence type="predicted"/>
<evidence type="ECO:0008006" key="3">
    <source>
        <dbReference type="Google" id="ProtNLM"/>
    </source>
</evidence>
<gene>
    <name evidence="1" type="ORF">MTR67_002215</name>
</gene>
<reference evidence="1" key="1">
    <citation type="submission" date="2023-08" db="EMBL/GenBank/DDBJ databases">
        <title>A de novo genome assembly of Solanum verrucosum Schlechtendal, a Mexican diploid species geographically isolated from the other diploid A-genome species in potato relatives.</title>
        <authorList>
            <person name="Hosaka K."/>
        </authorList>
    </citation>
    <scope>NUCLEOTIDE SEQUENCE</scope>
    <source>
        <tissue evidence="1">Young leaves</tissue>
    </source>
</reference>
<feature type="non-terminal residue" evidence="1">
    <location>
        <position position="1"/>
    </location>
</feature>
<dbReference type="EMBL" id="CP133612">
    <property type="protein sequence ID" value="WMV08830.1"/>
    <property type="molecule type" value="Genomic_DNA"/>
</dbReference>
<protein>
    <recommendedName>
        <fullName evidence="3">Reverse transcriptase</fullName>
    </recommendedName>
</protein>
<dbReference type="Proteomes" id="UP001234989">
    <property type="component" value="Chromosome 1"/>
</dbReference>
<organism evidence="1 2">
    <name type="scientific">Solanum verrucosum</name>
    <dbReference type="NCBI Taxonomy" id="315347"/>
    <lineage>
        <taxon>Eukaryota</taxon>
        <taxon>Viridiplantae</taxon>
        <taxon>Streptophyta</taxon>
        <taxon>Embryophyta</taxon>
        <taxon>Tracheophyta</taxon>
        <taxon>Spermatophyta</taxon>
        <taxon>Magnoliopsida</taxon>
        <taxon>eudicotyledons</taxon>
        <taxon>Gunneridae</taxon>
        <taxon>Pentapetalae</taxon>
        <taxon>asterids</taxon>
        <taxon>lamiids</taxon>
        <taxon>Solanales</taxon>
        <taxon>Solanaceae</taxon>
        <taxon>Solanoideae</taxon>
        <taxon>Solaneae</taxon>
        <taxon>Solanum</taxon>
    </lineage>
</organism>
<dbReference type="AlphaFoldDB" id="A0AAF0TD40"/>
<accession>A0AAF0TD40</accession>
<sequence>YDASMKSSYKKIGLGCILMQQGKANVVADALSRLSMKIFSHIEDDKKELVREVQRFARFGVCLVDSQDGRVIVQNG</sequence>
<keyword evidence="2" id="KW-1185">Reference proteome</keyword>
<evidence type="ECO:0000313" key="2">
    <source>
        <dbReference type="Proteomes" id="UP001234989"/>
    </source>
</evidence>
<name>A0AAF0TD40_SOLVR</name>